<dbReference type="EC" id="5.2.1.8" evidence="2"/>
<reference evidence="8" key="1">
    <citation type="journal article" date="2021" name="PeerJ">
        <title>Extensive microbial diversity within the chicken gut microbiome revealed by metagenomics and culture.</title>
        <authorList>
            <person name="Gilroy R."/>
            <person name="Ravi A."/>
            <person name="Getino M."/>
            <person name="Pursley I."/>
            <person name="Horton D.L."/>
            <person name="Alikhan N.F."/>
            <person name="Baker D."/>
            <person name="Gharbi K."/>
            <person name="Hall N."/>
            <person name="Watson M."/>
            <person name="Adriaenssens E.M."/>
            <person name="Foster-Nyarko E."/>
            <person name="Jarju S."/>
            <person name="Secka A."/>
            <person name="Antonio M."/>
            <person name="Oren A."/>
            <person name="Chaudhuri R.R."/>
            <person name="La Ragione R."/>
            <person name="Hildebrand F."/>
            <person name="Pallen M.J."/>
        </authorList>
    </citation>
    <scope>NUCLEOTIDE SEQUENCE</scope>
    <source>
        <strain evidence="8">CHK188-5543</strain>
    </source>
</reference>
<dbReference type="PANTHER" id="PTHR45625">
    <property type="entry name" value="PEPTIDYL-PROLYL CIS-TRANS ISOMERASE-RELATED"/>
    <property type="match status" value="1"/>
</dbReference>
<dbReference type="InterPro" id="IPR044666">
    <property type="entry name" value="Cyclophilin_A-like"/>
</dbReference>
<feature type="signal peptide" evidence="6">
    <location>
        <begin position="1"/>
        <end position="20"/>
    </location>
</feature>
<accession>A0A9D1WRT4</accession>
<dbReference type="GO" id="GO:0003755">
    <property type="term" value="F:peptidyl-prolyl cis-trans isomerase activity"/>
    <property type="evidence" value="ECO:0007669"/>
    <property type="project" value="UniProtKB-KW"/>
</dbReference>
<dbReference type="AlphaFoldDB" id="A0A9D1WRT4"/>
<evidence type="ECO:0000256" key="2">
    <source>
        <dbReference type="ARBA" id="ARBA00013194"/>
    </source>
</evidence>
<dbReference type="EMBL" id="DXES01000149">
    <property type="protein sequence ID" value="HIX65944.1"/>
    <property type="molecule type" value="Genomic_DNA"/>
</dbReference>
<feature type="compositionally biased region" description="Polar residues" evidence="5">
    <location>
        <begin position="27"/>
        <end position="46"/>
    </location>
</feature>
<feature type="chain" id="PRO_5038496500" description="peptidylprolyl isomerase" evidence="6">
    <location>
        <begin position="21"/>
        <end position="258"/>
    </location>
</feature>
<keyword evidence="3" id="KW-0697">Rotamase</keyword>
<dbReference type="PROSITE" id="PS50072">
    <property type="entry name" value="CSA_PPIASE_2"/>
    <property type="match status" value="1"/>
</dbReference>
<dbReference type="Proteomes" id="UP000886800">
    <property type="component" value="Unassembled WGS sequence"/>
</dbReference>
<dbReference type="SUPFAM" id="SSF50891">
    <property type="entry name" value="Cyclophilin-like"/>
    <property type="match status" value="1"/>
</dbReference>
<dbReference type="Gene3D" id="2.40.100.10">
    <property type="entry name" value="Cyclophilin-like"/>
    <property type="match status" value="1"/>
</dbReference>
<name>A0A9D1WRT4_9FIRM</name>
<feature type="region of interest" description="Disordered" evidence="5">
    <location>
        <begin position="27"/>
        <end position="50"/>
    </location>
</feature>
<dbReference type="PANTHER" id="PTHR45625:SF4">
    <property type="entry name" value="PEPTIDYLPROLYL ISOMERASE DOMAIN AND WD REPEAT-CONTAINING PROTEIN 1"/>
    <property type="match status" value="1"/>
</dbReference>
<feature type="compositionally biased region" description="Polar residues" evidence="5">
    <location>
        <begin position="241"/>
        <end position="252"/>
    </location>
</feature>
<gene>
    <name evidence="8" type="ORF">H9736_06810</name>
</gene>
<feature type="compositionally biased region" description="Basic and acidic residues" evidence="5">
    <location>
        <begin position="230"/>
        <end position="239"/>
    </location>
</feature>
<feature type="region of interest" description="Disordered" evidence="5">
    <location>
        <begin position="229"/>
        <end position="258"/>
    </location>
</feature>
<evidence type="ECO:0000256" key="4">
    <source>
        <dbReference type="ARBA" id="ARBA00023235"/>
    </source>
</evidence>
<evidence type="ECO:0000259" key="7">
    <source>
        <dbReference type="PROSITE" id="PS50072"/>
    </source>
</evidence>
<evidence type="ECO:0000313" key="8">
    <source>
        <dbReference type="EMBL" id="HIX65944.1"/>
    </source>
</evidence>
<organism evidence="8 9">
    <name type="scientific">Candidatus Anaerotruncus excrementipullorum</name>
    <dbReference type="NCBI Taxonomy" id="2838465"/>
    <lineage>
        <taxon>Bacteria</taxon>
        <taxon>Bacillati</taxon>
        <taxon>Bacillota</taxon>
        <taxon>Clostridia</taxon>
        <taxon>Eubacteriales</taxon>
        <taxon>Oscillospiraceae</taxon>
        <taxon>Anaerotruncus</taxon>
    </lineage>
</organism>
<reference evidence="8" key="2">
    <citation type="submission" date="2021-04" db="EMBL/GenBank/DDBJ databases">
        <authorList>
            <person name="Gilroy R."/>
        </authorList>
    </citation>
    <scope>NUCLEOTIDE SEQUENCE</scope>
    <source>
        <strain evidence="8">CHK188-5543</strain>
    </source>
</reference>
<dbReference type="InterPro" id="IPR002130">
    <property type="entry name" value="Cyclophilin-type_PPIase_dom"/>
</dbReference>
<evidence type="ECO:0000256" key="3">
    <source>
        <dbReference type="ARBA" id="ARBA00023110"/>
    </source>
</evidence>
<dbReference type="InterPro" id="IPR029000">
    <property type="entry name" value="Cyclophilin-like_dom_sf"/>
</dbReference>
<proteinExistence type="predicted"/>
<dbReference type="Pfam" id="PF00160">
    <property type="entry name" value="Pro_isomerase"/>
    <property type="match status" value="1"/>
</dbReference>
<feature type="domain" description="PPIase cyclophilin-type" evidence="7">
    <location>
        <begin position="75"/>
        <end position="248"/>
    </location>
</feature>
<comment type="caution">
    <text evidence="8">The sequence shown here is derived from an EMBL/GenBank/DDBJ whole genome shotgun (WGS) entry which is preliminary data.</text>
</comment>
<evidence type="ECO:0000313" key="9">
    <source>
        <dbReference type="Proteomes" id="UP000886800"/>
    </source>
</evidence>
<keyword evidence="6" id="KW-0732">Signal</keyword>
<protein>
    <recommendedName>
        <fullName evidence="2">peptidylprolyl isomerase</fullName>
        <ecNumber evidence="2">5.2.1.8</ecNumber>
    </recommendedName>
</protein>
<evidence type="ECO:0000256" key="1">
    <source>
        <dbReference type="ARBA" id="ARBA00002388"/>
    </source>
</evidence>
<evidence type="ECO:0000256" key="5">
    <source>
        <dbReference type="SAM" id="MobiDB-lite"/>
    </source>
</evidence>
<sequence length="258" mass="26986">MKKFALLLCAVLSVSMLFYGCGGGESASSQADTSSAGETDGAQTMPETPEEIKAHNDKIDPADIDFIQLATPGADATMVTIGTSMGPIEAVLFPEEAPNAVQKFLDLAEAGFYDGKSFTEVIPSVKVAAGEADGEAVADEYSLNLWHFTGALATGTGGVAGQADGRFYIVCGSEISDELLDQMVEGGFPEKVTNQYLEVGGVPNYDSKDTVFGQVTEEGMEVVRQIASVSRDENNKPTEDVTITSITVSGTPAESEAA</sequence>
<comment type="function">
    <text evidence="1">PPIases accelerate the folding of proteins. It catalyzes the cis-trans isomerization of proline imidic peptide bonds in oligopeptides.</text>
</comment>
<dbReference type="PROSITE" id="PS51257">
    <property type="entry name" value="PROKAR_LIPOPROTEIN"/>
    <property type="match status" value="1"/>
</dbReference>
<keyword evidence="4 8" id="KW-0413">Isomerase</keyword>
<evidence type="ECO:0000256" key="6">
    <source>
        <dbReference type="SAM" id="SignalP"/>
    </source>
</evidence>